<dbReference type="PANTHER" id="PTHR23502:SF4">
    <property type="entry name" value="MAJOR FACILITATOR SUPERFAMILY (MFS) PROFILE DOMAIN-CONTAINING PROTEIN-RELATED"/>
    <property type="match status" value="1"/>
</dbReference>
<feature type="transmembrane region" description="Helical" evidence="6">
    <location>
        <begin position="720"/>
        <end position="745"/>
    </location>
</feature>
<dbReference type="Pfam" id="PF07690">
    <property type="entry name" value="MFS_1"/>
    <property type="match status" value="1"/>
</dbReference>
<reference evidence="7" key="1">
    <citation type="journal article" date="2020" name="Stud. Mycol.">
        <title>101 Dothideomycetes genomes: a test case for predicting lifestyles and emergence of pathogens.</title>
        <authorList>
            <person name="Haridas S."/>
            <person name="Albert R."/>
            <person name="Binder M."/>
            <person name="Bloem J."/>
            <person name="Labutti K."/>
            <person name="Salamov A."/>
            <person name="Andreopoulos B."/>
            <person name="Baker S."/>
            <person name="Barry K."/>
            <person name="Bills G."/>
            <person name="Bluhm B."/>
            <person name="Cannon C."/>
            <person name="Castanera R."/>
            <person name="Culley D."/>
            <person name="Daum C."/>
            <person name="Ezra D."/>
            <person name="Gonzalez J."/>
            <person name="Henrissat B."/>
            <person name="Kuo A."/>
            <person name="Liang C."/>
            <person name="Lipzen A."/>
            <person name="Lutzoni F."/>
            <person name="Magnuson J."/>
            <person name="Mondo S."/>
            <person name="Nolan M."/>
            <person name="Ohm R."/>
            <person name="Pangilinan J."/>
            <person name="Park H.-J."/>
            <person name="Ramirez L."/>
            <person name="Alfaro M."/>
            <person name="Sun H."/>
            <person name="Tritt A."/>
            <person name="Yoshinaga Y."/>
            <person name="Zwiers L.-H."/>
            <person name="Turgeon B."/>
            <person name="Goodwin S."/>
            <person name="Spatafora J."/>
            <person name="Crous P."/>
            <person name="Grigoriev I."/>
        </authorList>
    </citation>
    <scope>NUCLEOTIDE SEQUENCE</scope>
    <source>
        <strain evidence="7">CBS 260.36</strain>
    </source>
</reference>
<keyword evidence="3 6" id="KW-1133">Transmembrane helix</keyword>
<feature type="transmembrane region" description="Helical" evidence="6">
    <location>
        <begin position="120"/>
        <end position="142"/>
    </location>
</feature>
<feature type="transmembrane region" description="Helical" evidence="6">
    <location>
        <begin position="85"/>
        <end position="108"/>
    </location>
</feature>
<dbReference type="InterPro" id="IPR036259">
    <property type="entry name" value="MFS_trans_sf"/>
</dbReference>
<dbReference type="Proteomes" id="UP000799439">
    <property type="component" value="Unassembled WGS sequence"/>
</dbReference>
<dbReference type="GO" id="GO:0022857">
    <property type="term" value="F:transmembrane transporter activity"/>
    <property type="evidence" value="ECO:0007669"/>
    <property type="project" value="InterPro"/>
</dbReference>
<feature type="transmembrane region" description="Helical" evidence="6">
    <location>
        <begin position="214"/>
        <end position="237"/>
    </location>
</feature>
<feature type="compositionally biased region" description="Low complexity" evidence="5">
    <location>
        <begin position="591"/>
        <end position="602"/>
    </location>
</feature>
<name>A0A9P4MDW0_9PEZI</name>
<dbReference type="EMBL" id="ML996089">
    <property type="protein sequence ID" value="KAF2150435.1"/>
    <property type="molecule type" value="Genomic_DNA"/>
</dbReference>
<feature type="transmembrane region" description="Helical" evidence="6">
    <location>
        <begin position="766"/>
        <end position="787"/>
    </location>
</feature>
<proteinExistence type="predicted"/>
<feature type="transmembrane region" description="Helical" evidence="6">
    <location>
        <begin position="184"/>
        <end position="202"/>
    </location>
</feature>
<keyword evidence="8" id="KW-1185">Reference proteome</keyword>
<evidence type="ECO:0000313" key="7">
    <source>
        <dbReference type="EMBL" id="KAF2150435.1"/>
    </source>
</evidence>
<feature type="transmembrane region" description="Helical" evidence="6">
    <location>
        <begin position="665"/>
        <end position="691"/>
    </location>
</feature>
<evidence type="ECO:0000256" key="4">
    <source>
        <dbReference type="ARBA" id="ARBA00023136"/>
    </source>
</evidence>
<feature type="transmembrane region" description="Helical" evidence="6">
    <location>
        <begin position="243"/>
        <end position="263"/>
    </location>
</feature>
<feature type="transmembrane region" description="Helical" evidence="6">
    <location>
        <begin position="831"/>
        <end position="849"/>
    </location>
</feature>
<evidence type="ECO:0000256" key="5">
    <source>
        <dbReference type="SAM" id="MobiDB-lite"/>
    </source>
</evidence>
<feature type="region of interest" description="Disordered" evidence="5">
    <location>
        <begin position="578"/>
        <end position="612"/>
    </location>
</feature>
<evidence type="ECO:0000256" key="2">
    <source>
        <dbReference type="ARBA" id="ARBA00022692"/>
    </source>
</evidence>
<organism evidence="7 8">
    <name type="scientific">Myriangium duriaei CBS 260.36</name>
    <dbReference type="NCBI Taxonomy" id="1168546"/>
    <lineage>
        <taxon>Eukaryota</taxon>
        <taxon>Fungi</taxon>
        <taxon>Dikarya</taxon>
        <taxon>Ascomycota</taxon>
        <taxon>Pezizomycotina</taxon>
        <taxon>Dothideomycetes</taxon>
        <taxon>Dothideomycetidae</taxon>
        <taxon>Myriangiales</taxon>
        <taxon>Myriangiaceae</taxon>
        <taxon>Myriangium</taxon>
    </lineage>
</organism>
<sequence>MAEVPGTHILSENQCKWDESRGVDASAFSSRLPHFHLQPRSALATPRTPRPIYKKRTRDGRIIFVPQPEDTPNDPLNWSRWRRELSILCLASFSLFFGMMTCVLAGGLGETRNLLRLFDLSALDLGFTTATFMIGLAVGHIFQAPTAVIFGKRVVYLYSAWLFIITSMWCAFSISFPVLLCGRFFMGFALSPVEVLIPATLAELFPLHQRGKVLGLYLAFFLGSFSLAPVVGALIVSHLSWRWAFVMAAIPGTWSFFMILFLVPESFWDRETHYMHTKECIDTWSRSYAGKSIIETCRCIAMHPGDVRIGKPVIYDGASPKRTNPHTLARREQVLAKLHLRSAPRSEKHLKVSDAVRNPPVKVTATTTTTATAVTTATAMASYNTVDLSPAEAEYTLAQEDFEHPRPAPLTPRRRHAIRVSQALDPSSAQHGAHQRPSYLRFVPSAIWPSRSHETQPRSARTPKFNTMEYDGSASRSHMTPVVSPNTVTHHLSHLSDDGPHGRSSLSQEIRMEYEETPLPPPSHDFQTVQTSSSETTTSIINRRLSRPALRLNLDSVLFDREGTNDSPIFGSVSQWRSQQQVISPDPPTSLPTTPSPTEELPPTYPTRSKSPLAPAHRIALYTDRRRLPGRKSWTNSLRLWNGRLVATKWTQAFVRPFRLSTSPILLWAALVYTLSVGLLTTLPRVVFLLFAGPWAAKYWTGVEWSGGKDFWNHDYNLDVVATGALSLGTLAGSVLGAVLAGVVADSVAVRLARRNDGVFEPEFRLLGTVPGMVLVIAGALGLGYAVEAKAAWQVSALCLVLLGAGCAIGAVAAVLYVLDILTAHVAEAMVVLGVVKCLCHGLVFALVIDRWIDYRGPKEVFIIIAGMHGFAMLATIPVYVFGKRSRAWGARRNLTR</sequence>
<keyword evidence="2 6" id="KW-0812">Transmembrane</keyword>
<dbReference type="AlphaFoldDB" id="A0A9P4MDW0"/>
<gene>
    <name evidence="7" type="ORF">K461DRAFT_280444</name>
</gene>
<dbReference type="InterPro" id="IPR011701">
    <property type="entry name" value="MFS"/>
</dbReference>
<dbReference type="SUPFAM" id="SSF103473">
    <property type="entry name" value="MFS general substrate transporter"/>
    <property type="match status" value="2"/>
</dbReference>
<comment type="caution">
    <text evidence="7">The sequence shown here is derived from an EMBL/GenBank/DDBJ whole genome shotgun (WGS) entry which is preliminary data.</text>
</comment>
<dbReference type="Gene3D" id="1.20.1250.20">
    <property type="entry name" value="MFS general substrate transporter like domains"/>
    <property type="match status" value="1"/>
</dbReference>
<comment type="subcellular location">
    <subcellularLocation>
        <location evidence="1">Membrane</location>
        <topology evidence="1">Multi-pass membrane protein</topology>
    </subcellularLocation>
</comment>
<evidence type="ECO:0000256" key="6">
    <source>
        <dbReference type="SAM" id="Phobius"/>
    </source>
</evidence>
<dbReference type="PANTHER" id="PTHR23502">
    <property type="entry name" value="MAJOR FACILITATOR SUPERFAMILY"/>
    <property type="match status" value="1"/>
</dbReference>
<feature type="transmembrane region" description="Helical" evidence="6">
    <location>
        <begin position="154"/>
        <end position="178"/>
    </location>
</feature>
<feature type="transmembrane region" description="Helical" evidence="6">
    <location>
        <begin position="861"/>
        <end position="883"/>
    </location>
</feature>
<accession>A0A9P4MDW0</accession>
<protein>
    <recommendedName>
        <fullName evidence="9">Major facilitator superfamily (MFS) profile domain-containing protein</fullName>
    </recommendedName>
</protein>
<evidence type="ECO:0008006" key="9">
    <source>
        <dbReference type="Google" id="ProtNLM"/>
    </source>
</evidence>
<feature type="transmembrane region" description="Helical" evidence="6">
    <location>
        <begin position="793"/>
        <end position="819"/>
    </location>
</feature>
<dbReference type="GO" id="GO:0005886">
    <property type="term" value="C:plasma membrane"/>
    <property type="evidence" value="ECO:0007669"/>
    <property type="project" value="TreeGrafter"/>
</dbReference>
<keyword evidence="4 6" id="KW-0472">Membrane</keyword>
<evidence type="ECO:0000256" key="3">
    <source>
        <dbReference type="ARBA" id="ARBA00022989"/>
    </source>
</evidence>
<evidence type="ECO:0000256" key="1">
    <source>
        <dbReference type="ARBA" id="ARBA00004141"/>
    </source>
</evidence>
<evidence type="ECO:0000313" key="8">
    <source>
        <dbReference type="Proteomes" id="UP000799439"/>
    </source>
</evidence>
<dbReference type="OrthoDB" id="2533084at2759"/>